<dbReference type="InterPro" id="IPR014617">
    <property type="entry name" value="YphA_Bacsu"/>
</dbReference>
<reference evidence="3" key="1">
    <citation type="journal article" date="2019" name="Int. J. Syst. Evol. Microbiol.">
        <title>The Global Catalogue of Microorganisms (GCM) 10K type strain sequencing project: providing services to taxonomists for standard genome sequencing and annotation.</title>
        <authorList>
            <consortium name="The Broad Institute Genomics Platform"/>
            <consortium name="The Broad Institute Genome Sequencing Center for Infectious Disease"/>
            <person name="Wu L."/>
            <person name="Ma J."/>
        </authorList>
    </citation>
    <scope>NUCLEOTIDE SEQUENCE [LARGE SCALE GENOMIC DNA]</scope>
    <source>
        <strain evidence="3">S1</strain>
    </source>
</reference>
<proteinExistence type="predicted"/>
<dbReference type="Proteomes" id="UP001597282">
    <property type="component" value="Unassembled WGS sequence"/>
</dbReference>
<evidence type="ECO:0000313" key="2">
    <source>
        <dbReference type="EMBL" id="MFD1427781.1"/>
    </source>
</evidence>
<evidence type="ECO:0000313" key="3">
    <source>
        <dbReference type="Proteomes" id="UP001597282"/>
    </source>
</evidence>
<protein>
    <submittedName>
        <fullName evidence="2">Uncharacterized protein</fullName>
    </submittedName>
</protein>
<feature type="transmembrane region" description="Helical" evidence="1">
    <location>
        <begin position="79"/>
        <end position="96"/>
    </location>
</feature>
<evidence type="ECO:0000256" key="1">
    <source>
        <dbReference type="SAM" id="Phobius"/>
    </source>
</evidence>
<dbReference type="RefSeq" id="WP_380166066.1">
    <property type="nucleotide sequence ID" value="NZ_JBHTNU010000013.1"/>
</dbReference>
<dbReference type="Pfam" id="PF24124">
    <property type="entry name" value="YphA"/>
    <property type="match status" value="1"/>
</dbReference>
<sequence>MLKGEENRHTTGKRVYSEELFVVDGTFALLLSISIAVWIQTGWFSGLEQELKWSRQGLVLGLLAATALLRVEVPIGEAVKIQGGMLLLLLFLIRLIKIKRVQLIHLFPAIFLAASILFFLRELYWWGPAFNENGFRILGVGAATGMALLTFRQLHLRLIVAAGGLWLAEWMSLILHRKELNPAVFGMPSTLDVFWFTWTALLILHYVTRDMSARIRQLVKRPRGG</sequence>
<feature type="transmembrane region" description="Helical" evidence="1">
    <location>
        <begin position="103"/>
        <end position="121"/>
    </location>
</feature>
<keyword evidence="3" id="KW-1185">Reference proteome</keyword>
<feature type="transmembrane region" description="Helical" evidence="1">
    <location>
        <begin position="20"/>
        <end position="45"/>
    </location>
</feature>
<feature type="transmembrane region" description="Helical" evidence="1">
    <location>
        <begin position="133"/>
        <end position="151"/>
    </location>
</feature>
<accession>A0ABW4CCV6</accession>
<keyword evidence="1" id="KW-1133">Transmembrane helix</keyword>
<keyword evidence="1" id="KW-0472">Membrane</keyword>
<gene>
    <name evidence="2" type="ORF">ACFQ4Y_12795</name>
</gene>
<name>A0ABW4CCV6_9BACL</name>
<feature type="transmembrane region" description="Helical" evidence="1">
    <location>
        <begin position="187"/>
        <end position="207"/>
    </location>
</feature>
<dbReference type="EMBL" id="JBHTNU010000013">
    <property type="protein sequence ID" value="MFD1427781.1"/>
    <property type="molecule type" value="Genomic_DNA"/>
</dbReference>
<comment type="caution">
    <text evidence="2">The sequence shown here is derived from an EMBL/GenBank/DDBJ whole genome shotgun (WGS) entry which is preliminary data.</text>
</comment>
<organism evidence="2 3">
    <name type="scientific">Kroppenstedtia sanguinis</name>
    <dbReference type="NCBI Taxonomy" id="1380684"/>
    <lineage>
        <taxon>Bacteria</taxon>
        <taxon>Bacillati</taxon>
        <taxon>Bacillota</taxon>
        <taxon>Bacilli</taxon>
        <taxon>Bacillales</taxon>
        <taxon>Thermoactinomycetaceae</taxon>
        <taxon>Kroppenstedtia</taxon>
    </lineage>
</organism>
<keyword evidence="1" id="KW-0812">Transmembrane</keyword>
<feature type="transmembrane region" description="Helical" evidence="1">
    <location>
        <begin position="158"/>
        <end position="175"/>
    </location>
</feature>